<proteinExistence type="predicted"/>
<name>A0ABX2A0E2_9MICO</name>
<reference evidence="1 2" key="1">
    <citation type="submission" date="2020-05" db="EMBL/GenBank/DDBJ databases">
        <title>Genomic Encyclopedia of Type Strains, Phase III (KMG-III): the genomes of soil and plant-associated and newly described type strains.</title>
        <authorList>
            <person name="Whitman W."/>
        </authorList>
    </citation>
    <scope>NUCLEOTIDE SEQUENCE [LARGE SCALE GENOMIC DNA]</scope>
    <source>
        <strain evidence="1 2">KCTC 19046</strain>
    </source>
</reference>
<evidence type="ECO:0000313" key="2">
    <source>
        <dbReference type="Proteomes" id="UP000757540"/>
    </source>
</evidence>
<gene>
    <name evidence="1" type="ORF">HDG69_000878</name>
</gene>
<evidence type="ECO:0000313" key="1">
    <source>
        <dbReference type="EMBL" id="NOV96325.1"/>
    </source>
</evidence>
<keyword evidence="2" id="KW-1185">Reference proteome</keyword>
<evidence type="ECO:0008006" key="3">
    <source>
        <dbReference type="Google" id="ProtNLM"/>
    </source>
</evidence>
<sequence length="305" mass="33869">MTPRQVSRRVESKAWDRVVRGVYDTGEPVPASMSERLDQQRRRSALVGPLSQPRGIAVGLGALVLHGVRGAPIEIPWEVAVPRAQPRKPAGPVRVRRILVPQPMNVQGIPCMSVPQALGLAVPTMHRFEAVAMIDSARYRGLLSDAELAWACSTTAGRRGAATSRSWWAESDARAESPAESWARLSCSEAGCPPDALQLWTLAGGRWYRLDLAWVLPGGGLLIVEIDGREVHDRIEALYEDRERQNRLVTPWTILRRYTGRDARSGVMAAEVSLLLKSRGWRPQPLDVDAAYDVERAGFFRKRRS</sequence>
<dbReference type="EMBL" id="JABEZU010000001">
    <property type="protein sequence ID" value="NOV96325.1"/>
    <property type="molecule type" value="Genomic_DNA"/>
</dbReference>
<dbReference type="Proteomes" id="UP000757540">
    <property type="component" value="Unassembled WGS sequence"/>
</dbReference>
<protein>
    <recommendedName>
        <fullName evidence="3">DUF559 domain-containing protein</fullName>
    </recommendedName>
</protein>
<accession>A0ABX2A0E2</accession>
<organism evidence="1 2">
    <name type="scientific">Isoptericola halotolerans</name>
    <dbReference type="NCBI Taxonomy" id="300560"/>
    <lineage>
        <taxon>Bacteria</taxon>
        <taxon>Bacillati</taxon>
        <taxon>Actinomycetota</taxon>
        <taxon>Actinomycetes</taxon>
        <taxon>Micrococcales</taxon>
        <taxon>Promicromonosporaceae</taxon>
        <taxon>Isoptericola</taxon>
    </lineage>
</organism>
<comment type="caution">
    <text evidence="1">The sequence shown here is derived from an EMBL/GenBank/DDBJ whole genome shotgun (WGS) entry which is preliminary data.</text>
</comment>